<keyword evidence="1" id="KW-0732">Signal</keyword>
<sequence length="219" mass="22356">MRRLLPVLLALFGLATAAAAQLLVSPPRPGEQETAQAGGGTGRFSFVGALRCAEAQAIVGVRIARGPLLNRLALGCAEVLCVAGHCRWRADELDWSAVAGQRTGEEATLLCPAAAAVAGFRAEVVPVPGGTAVRSLAIDCAPLTGREPGGAFAVASATDSRMMRRFVPPGPRPERMVAGACRDRAASAVSVAVGAYPAGFAGDGEHVRALSMFCPGPAQ</sequence>
<evidence type="ECO:0000313" key="3">
    <source>
        <dbReference type="Proteomes" id="UP000694001"/>
    </source>
</evidence>
<dbReference type="Proteomes" id="UP000694001">
    <property type="component" value="Chromosome"/>
</dbReference>
<dbReference type="RefSeq" id="WP_218286445.1">
    <property type="nucleotide sequence ID" value="NZ_CP076448.1"/>
</dbReference>
<evidence type="ECO:0000313" key="2">
    <source>
        <dbReference type="EMBL" id="QXM25389.1"/>
    </source>
</evidence>
<dbReference type="KEGG" id="elio:KO353_03905"/>
<feature type="signal peptide" evidence="1">
    <location>
        <begin position="1"/>
        <end position="20"/>
    </location>
</feature>
<keyword evidence="3" id="KW-1185">Reference proteome</keyword>
<dbReference type="EMBL" id="CP076448">
    <property type="protein sequence ID" value="QXM25389.1"/>
    <property type="molecule type" value="Genomic_DNA"/>
</dbReference>
<protein>
    <submittedName>
        <fullName evidence="2">Uncharacterized protein</fullName>
    </submittedName>
</protein>
<evidence type="ECO:0000256" key="1">
    <source>
        <dbReference type="SAM" id="SignalP"/>
    </source>
</evidence>
<proteinExistence type="predicted"/>
<feature type="chain" id="PRO_5038001011" evidence="1">
    <location>
        <begin position="21"/>
        <end position="219"/>
    </location>
</feature>
<organism evidence="2 3">
    <name type="scientific">Elioraea tepida</name>
    <dbReference type="NCBI Taxonomy" id="2843330"/>
    <lineage>
        <taxon>Bacteria</taxon>
        <taxon>Pseudomonadati</taxon>
        <taxon>Pseudomonadota</taxon>
        <taxon>Alphaproteobacteria</taxon>
        <taxon>Acetobacterales</taxon>
        <taxon>Elioraeaceae</taxon>
        <taxon>Elioraea</taxon>
    </lineage>
</organism>
<reference evidence="2" key="1">
    <citation type="submission" date="2021-06" db="EMBL/GenBank/DDBJ databases">
        <title>Elioraea tepida, sp. nov., a moderately thermophilic aerobic anoxygenic phototrophic bacterium isolated from an alkaline siliceous hot spring mat community in Yellowstone National Park, WY, USA.</title>
        <authorList>
            <person name="Saini M.K."/>
            <person name="Yoshida S."/>
            <person name="Sebastian A."/>
            <person name="Hirose S."/>
            <person name="Hara E."/>
            <person name="Tamaki H."/>
            <person name="Soulier N.T."/>
            <person name="Albert I."/>
            <person name="Hanada S."/>
            <person name="Bryant D.A."/>
            <person name="Tank M."/>
        </authorList>
    </citation>
    <scope>NUCLEOTIDE SEQUENCE</scope>
    <source>
        <strain evidence="2">MS-P2</strain>
    </source>
</reference>
<accession>A0A975YK57</accession>
<name>A0A975YK57_9PROT</name>
<dbReference type="AlphaFoldDB" id="A0A975YK57"/>
<gene>
    <name evidence="2" type="ORF">KO353_03905</name>
</gene>